<evidence type="ECO:0000313" key="4">
    <source>
        <dbReference type="Proteomes" id="UP000196320"/>
    </source>
</evidence>
<dbReference type="Gene3D" id="3.40.50.720">
    <property type="entry name" value="NAD(P)-binding Rossmann-like Domain"/>
    <property type="match status" value="1"/>
</dbReference>
<dbReference type="FunFam" id="3.40.50.720:FF:000084">
    <property type="entry name" value="Short-chain dehydrogenase reductase"/>
    <property type="match status" value="1"/>
</dbReference>
<dbReference type="EC" id="1.1.1.100" evidence="3"/>
<comment type="similarity">
    <text evidence="1">Belongs to the short-chain dehydrogenases/reductases (SDR) family.</text>
</comment>
<evidence type="ECO:0000256" key="1">
    <source>
        <dbReference type="ARBA" id="ARBA00006484"/>
    </source>
</evidence>
<name>A0A1R4J7M9_9MICO</name>
<organism evidence="3 4">
    <name type="scientific">Microbacterium esteraromaticum</name>
    <dbReference type="NCBI Taxonomy" id="57043"/>
    <lineage>
        <taxon>Bacteria</taxon>
        <taxon>Bacillati</taxon>
        <taxon>Actinomycetota</taxon>
        <taxon>Actinomycetes</taxon>
        <taxon>Micrococcales</taxon>
        <taxon>Microbacteriaceae</taxon>
        <taxon>Microbacterium</taxon>
    </lineage>
</organism>
<dbReference type="Proteomes" id="UP000196320">
    <property type="component" value="Unassembled WGS sequence"/>
</dbReference>
<keyword evidence="2 3" id="KW-0560">Oxidoreductase</keyword>
<dbReference type="InterPro" id="IPR020904">
    <property type="entry name" value="Sc_DH/Rdtase_CS"/>
</dbReference>
<dbReference type="GO" id="GO:0004316">
    <property type="term" value="F:3-oxoacyl-[acyl-carrier-protein] reductase (NADPH) activity"/>
    <property type="evidence" value="ECO:0007669"/>
    <property type="project" value="UniProtKB-EC"/>
</dbReference>
<keyword evidence="4" id="KW-1185">Reference proteome</keyword>
<dbReference type="AlphaFoldDB" id="A0A1R4J7M9"/>
<dbReference type="PANTHER" id="PTHR24321:SF14">
    <property type="entry name" value="SHORT-CHAIN TYPE DEHYDROGENASE_REDUCTASE BLR2146-RELATED"/>
    <property type="match status" value="1"/>
</dbReference>
<dbReference type="EMBL" id="FUKO01000019">
    <property type="protein sequence ID" value="SJN27703.1"/>
    <property type="molecule type" value="Genomic_DNA"/>
</dbReference>
<dbReference type="PRINTS" id="PR00080">
    <property type="entry name" value="SDRFAMILY"/>
</dbReference>
<dbReference type="CDD" id="cd05233">
    <property type="entry name" value="SDR_c"/>
    <property type="match status" value="1"/>
</dbReference>
<dbReference type="PROSITE" id="PS00061">
    <property type="entry name" value="ADH_SHORT"/>
    <property type="match status" value="1"/>
</dbReference>
<protein>
    <submittedName>
        <fullName evidence="3">3-oxoacyl-[acyl-carrier protein] reductase</fullName>
        <ecNumber evidence="3">1.1.1.100</ecNumber>
    </submittedName>
</protein>
<dbReference type="InterPro" id="IPR036291">
    <property type="entry name" value="NAD(P)-bd_dom_sf"/>
</dbReference>
<dbReference type="PANTHER" id="PTHR24321">
    <property type="entry name" value="DEHYDROGENASES, SHORT CHAIN"/>
    <property type="match status" value="1"/>
</dbReference>
<evidence type="ECO:0000256" key="2">
    <source>
        <dbReference type="ARBA" id="ARBA00023002"/>
    </source>
</evidence>
<dbReference type="SUPFAM" id="SSF51735">
    <property type="entry name" value="NAD(P)-binding Rossmann-fold domains"/>
    <property type="match status" value="1"/>
</dbReference>
<accession>A0A1R4J7M9</accession>
<dbReference type="OrthoDB" id="517007at2"/>
<reference evidence="3 4" key="1">
    <citation type="submission" date="2017-02" db="EMBL/GenBank/DDBJ databases">
        <authorList>
            <person name="Peterson S.W."/>
        </authorList>
    </citation>
    <scope>NUCLEOTIDE SEQUENCE [LARGE SCALE GENOMIC DNA]</scope>
    <source>
        <strain evidence="3 4">B Mb 05.01</strain>
    </source>
</reference>
<dbReference type="Pfam" id="PF13561">
    <property type="entry name" value="adh_short_C2"/>
    <property type="match status" value="1"/>
</dbReference>
<dbReference type="NCBIfam" id="NF005559">
    <property type="entry name" value="PRK07231.1"/>
    <property type="match status" value="1"/>
</dbReference>
<dbReference type="InterPro" id="IPR002347">
    <property type="entry name" value="SDR_fam"/>
</dbReference>
<sequence length="248" mass="25163">MLFEDKVALVTAAGAGIGRSIAVKLAAEGARVVVSDVDDTAGAETVALIVDAGGSAVYQSANVADDAQVRALVARAVDEYGGLDLAVNNAGLGAAPKPLQDISDAEWQRTIDVTLTGTFQSMRAELAHMTAQGHGAIVNIASIAGLQSTSQLSPYGASKHGVVSLTQSAAAENAASGIRINAVAPGPIITAALASLPEESRRRYADEVPMKRLGDPEDIAEAASFLLSDAASFITGVTLPVDGGSLVR</sequence>
<dbReference type="RefSeq" id="WP_087130496.1">
    <property type="nucleotide sequence ID" value="NZ_FUKO01000019.1"/>
</dbReference>
<dbReference type="PRINTS" id="PR00081">
    <property type="entry name" value="GDHRDH"/>
</dbReference>
<evidence type="ECO:0000313" key="3">
    <source>
        <dbReference type="EMBL" id="SJN27703.1"/>
    </source>
</evidence>
<proteinExistence type="inferred from homology"/>
<gene>
    <name evidence="3" type="ORF">FM104_05705</name>
</gene>